<dbReference type="CDD" id="cd12215">
    <property type="entry name" value="ChiC_BD"/>
    <property type="match status" value="1"/>
</dbReference>
<keyword evidence="8" id="KW-1185">Reference proteome</keyword>
<dbReference type="EMBL" id="JACHHY010000014">
    <property type="protein sequence ID" value="MBB5019110.1"/>
    <property type="molecule type" value="Genomic_DNA"/>
</dbReference>
<dbReference type="Pfam" id="PF02839">
    <property type="entry name" value="CBM_5_12"/>
    <property type="match status" value="1"/>
</dbReference>
<accession>A0A840ML20</accession>
<evidence type="ECO:0000313" key="7">
    <source>
        <dbReference type="EMBL" id="MBB5019110.1"/>
    </source>
</evidence>
<dbReference type="GO" id="GO:0005576">
    <property type="term" value="C:extracellular region"/>
    <property type="evidence" value="ECO:0007669"/>
    <property type="project" value="InterPro"/>
</dbReference>
<dbReference type="SUPFAM" id="SSF51055">
    <property type="entry name" value="Carbohydrate binding domain"/>
    <property type="match status" value="1"/>
</dbReference>
<keyword evidence="2" id="KW-0147">Chitin-binding</keyword>
<dbReference type="Gene3D" id="2.10.10.20">
    <property type="entry name" value="Carbohydrate-binding module superfamily 5/12"/>
    <property type="match status" value="1"/>
</dbReference>
<dbReference type="InterPro" id="IPR003610">
    <property type="entry name" value="CBM5/12"/>
</dbReference>
<dbReference type="InterPro" id="IPR036573">
    <property type="entry name" value="CBM_sf_5/12"/>
</dbReference>
<dbReference type="GO" id="GO:0008061">
    <property type="term" value="F:chitin binding"/>
    <property type="evidence" value="ECO:0007669"/>
    <property type="project" value="UniProtKB-KW"/>
</dbReference>
<feature type="signal peptide" evidence="5">
    <location>
        <begin position="1"/>
        <end position="22"/>
    </location>
</feature>
<dbReference type="GO" id="GO:0004553">
    <property type="term" value="F:hydrolase activity, hydrolyzing O-glycosyl compounds"/>
    <property type="evidence" value="ECO:0007669"/>
    <property type="project" value="InterPro"/>
</dbReference>
<dbReference type="InterPro" id="IPR041029">
    <property type="entry name" value="GbpA_2"/>
</dbReference>
<dbReference type="GO" id="GO:0030246">
    <property type="term" value="F:carbohydrate binding"/>
    <property type="evidence" value="ECO:0007669"/>
    <property type="project" value="InterPro"/>
</dbReference>
<keyword evidence="1" id="KW-0964">Secreted</keyword>
<dbReference type="PANTHER" id="PTHR34823">
    <property type="entry name" value="GLCNAC-BINDING PROTEIN A"/>
    <property type="match status" value="1"/>
</dbReference>
<name>A0A840ML20_9PROT</name>
<gene>
    <name evidence="7" type="ORF">HNQ59_002408</name>
</gene>
<feature type="chain" id="PRO_5033054234" evidence="5">
    <location>
        <begin position="23"/>
        <end position="381"/>
    </location>
</feature>
<comment type="caution">
    <text evidence="7">The sequence shown here is derived from an EMBL/GenBank/DDBJ whole genome shotgun (WGS) entry which is preliminary data.</text>
</comment>
<evidence type="ECO:0000256" key="2">
    <source>
        <dbReference type="ARBA" id="ARBA00022669"/>
    </source>
</evidence>
<evidence type="ECO:0000259" key="6">
    <source>
        <dbReference type="SMART" id="SM00495"/>
    </source>
</evidence>
<dbReference type="CDD" id="cd21177">
    <property type="entry name" value="LPMO_AA10"/>
    <property type="match status" value="1"/>
</dbReference>
<dbReference type="InterPro" id="IPR004302">
    <property type="entry name" value="Cellulose/chitin-bd_N"/>
</dbReference>
<dbReference type="Gene3D" id="2.70.50.50">
    <property type="entry name" value="chitin-binding protein cbp21"/>
    <property type="match status" value="1"/>
</dbReference>
<keyword evidence="3 5" id="KW-0732">Signal</keyword>
<sequence length="381" mass="42006">MKNQLQWLSAASMLMLPWFVQAHGSMEVPISRVLNCYREGAENPRSAACRAAVAQGGTQALYDWNGINQLPNGNHRAYVPDGQLCGGGKELFRGLNLPRNDWVATPVAPRSDGRFEFVFNATAPHSTRYFEFYITRDGYDPTKPLKWSDLESTPFCTINRVTLENGRYRMSCPLPRNKQGRHVIYNIWQRADSAEAFYTCVDVVMNRTVSDWREVGQAQAHQDLAVGSKVTLRVFDKDGKDAESHTITLNNGMNSAAAWPYHLAMKVNADSRVIGVGKLSASGELKPTVSATENRLYVHGQANYNIKIDIAAAPNQASEAGCSDTQPWSNSRTYNGGETVATNGQLWQAQWWSQGEEPGGQQGAWKAIGKCVGATSAPGRD</sequence>
<dbReference type="AlphaFoldDB" id="A0A840ML20"/>
<dbReference type="SUPFAM" id="SSF81296">
    <property type="entry name" value="E set domains"/>
    <property type="match status" value="1"/>
</dbReference>
<reference evidence="7 8" key="1">
    <citation type="submission" date="2020-08" db="EMBL/GenBank/DDBJ databases">
        <title>Genomic Encyclopedia of Type Strains, Phase IV (KMG-IV): sequencing the most valuable type-strain genomes for metagenomic binning, comparative biology and taxonomic classification.</title>
        <authorList>
            <person name="Goeker M."/>
        </authorList>
    </citation>
    <scope>NUCLEOTIDE SEQUENCE [LARGE SCALE GENOMIC DNA]</scope>
    <source>
        <strain evidence="7 8">DSM 27165</strain>
    </source>
</reference>
<dbReference type="RefSeq" id="WP_184039413.1">
    <property type="nucleotide sequence ID" value="NZ_JACHHY010000014.1"/>
</dbReference>
<evidence type="ECO:0000313" key="8">
    <source>
        <dbReference type="Proteomes" id="UP000575898"/>
    </source>
</evidence>
<evidence type="ECO:0000256" key="4">
    <source>
        <dbReference type="ARBA" id="ARBA00022801"/>
    </source>
</evidence>
<dbReference type="PANTHER" id="PTHR34823:SF1">
    <property type="entry name" value="CHITIN-BINDING TYPE-4 DOMAIN-CONTAINING PROTEIN"/>
    <property type="match status" value="1"/>
</dbReference>
<organism evidence="7 8">
    <name type="scientific">Chitinivorax tropicus</name>
    <dbReference type="NCBI Taxonomy" id="714531"/>
    <lineage>
        <taxon>Bacteria</taxon>
        <taxon>Pseudomonadati</taxon>
        <taxon>Pseudomonadota</taxon>
        <taxon>Betaproteobacteria</taxon>
        <taxon>Chitinivorax</taxon>
    </lineage>
</organism>
<evidence type="ECO:0000256" key="3">
    <source>
        <dbReference type="ARBA" id="ARBA00022729"/>
    </source>
</evidence>
<keyword evidence="4" id="KW-0378">Hydrolase</keyword>
<evidence type="ECO:0000256" key="1">
    <source>
        <dbReference type="ARBA" id="ARBA00022525"/>
    </source>
</evidence>
<evidence type="ECO:0000256" key="5">
    <source>
        <dbReference type="SAM" id="SignalP"/>
    </source>
</evidence>
<dbReference type="InterPro" id="IPR014756">
    <property type="entry name" value="Ig_E-set"/>
</dbReference>
<dbReference type="Gene3D" id="3.30.70.2150">
    <property type="match status" value="1"/>
</dbReference>
<dbReference type="SMART" id="SM00495">
    <property type="entry name" value="ChtBD3"/>
    <property type="match status" value="1"/>
</dbReference>
<proteinExistence type="predicted"/>
<dbReference type="Proteomes" id="UP000575898">
    <property type="component" value="Unassembled WGS sequence"/>
</dbReference>
<dbReference type="GO" id="GO:0005975">
    <property type="term" value="P:carbohydrate metabolic process"/>
    <property type="evidence" value="ECO:0007669"/>
    <property type="project" value="InterPro"/>
</dbReference>
<dbReference type="InterPro" id="IPR051024">
    <property type="entry name" value="GlcNAc_Chitin_IntDeg"/>
</dbReference>
<protein>
    <submittedName>
        <fullName evidence="7">Chitin-binding protein</fullName>
    </submittedName>
</protein>
<dbReference type="Pfam" id="PF18416">
    <property type="entry name" value="GbpA_2"/>
    <property type="match status" value="1"/>
</dbReference>
<feature type="domain" description="Chitin-binding type-3" evidence="6">
    <location>
        <begin position="325"/>
        <end position="368"/>
    </location>
</feature>
<dbReference type="Pfam" id="PF03067">
    <property type="entry name" value="LPMO_10"/>
    <property type="match status" value="1"/>
</dbReference>